<dbReference type="Pfam" id="PF04542">
    <property type="entry name" value="Sigma70_r2"/>
    <property type="match status" value="1"/>
</dbReference>
<feature type="domain" description="RNA polymerase sigma-70 region 2" evidence="6">
    <location>
        <begin position="29"/>
        <end position="93"/>
    </location>
</feature>
<dbReference type="CDD" id="cd06171">
    <property type="entry name" value="Sigma70_r4"/>
    <property type="match status" value="1"/>
</dbReference>
<comment type="similarity">
    <text evidence="1">Belongs to the sigma-70 factor family. ECF subfamily.</text>
</comment>
<dbReference type="PANTHER" id="PTHR43133:SF50">
    <property type="entry name" value="ECF RNA POLYMERASE SIGMA FACTOR SIGM"/>
    <property type="match status" value="1"/>
</dbReference>
<dbReference type="InterPro" id="IPR039425">
    <property type="entry name" value="RNA_pol_sigma-70-like"/>
</dbReference>
<dbReference type="SUPFAM" id="SSF88659">
    <property type="entry name" value="Sigma3 and sigma4 domains of RNA polymerase sigma factors"/>
    <property type="match status" value="1"/>
</dbReference>
<dbReference type="Gene3D" id="1.10.10.10">
    <property type="entry name" value="Winged helix-like DNA-binding domain superfamily/Winged helix DNA-binding domain"/>
    <property type="match status" value="1"/>
</dbReference>
<dbReference type="EMBL" id="CZKB01000017">
    <property type="protein sequence ID" value="CUR61088.1"/>
    <property type="molecule type" value="Genomic_DNA"/>
</dbReference>
<keyword evidence="3" id="KW-0731">Sigma factor</keyword>
<evidence type="ECO:0000256" key="4">
    <source>
        <dbReference type="ARBA" id="ARBA00023125"/>
    </source>
</evidence>
<protein>
    <submittedName>
        <fullName evidence="8">Sigma-70, region 4 type 2</fullName>
    </submittedName>
</protein>
<keyword evidence="5" id="KW-0804">Transcription</keyword>
<dbReference type="GO" id="GO:0016987">
    <property type="term" value="F:sigma factor activity"/>
    <property type="evidence" value="ECO:0007669"/>
    <property type="project" value="UniProtKB-KW"/>
</dbReference>
<dbReference type="Gene3D" id="1.10.1740.10">
    <property type="match status" value="1"/>
</dbReference>
<dbReference type="GO" id="GO:0006352">
    <property type="term" value="P:DNA-templated transcription initiation"/>
    <property type="evidence" value="ECO:0007669"/>
    <property type="project" value="InterPro"/>
</dbReference>
<accession>A0A2P2CGG7</accession>
<reference evidence="8" key="1">
    <citation type="submission" date="2015-08" db="EMBL/GenBank/DDBJ databases">
        <authorList>
            <person name="Babu N.S."/>
            <person name="Beckwith C.J."/>
            <person name="Beseler K.G."/>
            <person name="Brison A."/>
            <person name="Carone J.V."/>
            <person name="Caskin T.P."/>
            <person name="Diamond M."/>
            <person name="Durham M.E."/>
            <person name="Foxe J.M."/>
            <person name="Go M."/>
            <person name="Henderson B.A."/>
            <person name="Jones I.B."/>
            <person name="McGettigan J.A."/>
            <person name="Micheletti S.J."/>
            <person name="Nasrallah M.E."/>
            <person name="Ortiz D."/>
            <person name="Piller C.R."/>
            <person name="Privatt S.R."/>
            <person name="Schneider S.L."/>
            <person name="Sharp S."/>
            <person name="Smith T.C."/>
            <person name="Stanton J.D."/>
            <person name="Ullery H.E."/>
            <person name="Wilson R.J."/>
            <person name="Serrano M.G."/>
            <person name="Buck G."/>
            <person name="Lee V."/>
            <person name="Wang Y."/>
            <person name="Carvalho R."/>
            <person name="Voegtly L."/>
            <person name="Shi R."/>
            <person name="Duckworth R."/>
            <person name="Johnson A."/>
            <person name="Loviza R."/>
            <person name="Walstead R."/>
            <person name="Shah Z."/>
            <person name="Kiflezghi M."/>
            <person name="Wade K."/>
            <person name="Ball S.L."/>
            <person name="Bradley K.W."/>
            <person name="Asai D.J."/>
            <person name="Bowman C.A."/>
            <person name="Russell D.A."/>
            <person name="Pope W.H."/>
            <person name="Jacobs-Sera D."/>
            <person name="Hendrix R.W."/>
            <person name="Hatfull G.F."/>
        </authorList>
    </citation>
    <scope>NUCLEOTIDE SEQUENCE</scope>
</reference>
<sequence length="180" mass="19645">MTTEGRAGLRVVADPDDDTVTCFASYVAERRPALLRWAWTVAGDPHTAEDLLQASLVRVLPRWGELREEAAADAYVRRTITRQYVSWQRQPWRRDERPTDAVPEPRVLPDAAPHADEGLWSLVLALPAQQRAAVALRFYEGLSVAETAAVLGCSTGTVKSNTSRGLAALRRLATGAALAG</sequence>
<dbReference type="InterPro" id="IPR013324">
    <property type="entry name" value="RNA_pol_sigma_r3/r4-like"/>
</dbReference>
<evidence type="ECO:0000256" key="1">
    <source>
        <dbReference type="ARBA" id="ARBA00010641"/>
    </source>
</evidence>
<dbReference type="NCBIfam" id="TIGR02983">
    <property type="entry name" value="SigE-fam_strep"/>
    <property type="match status" value="1"/>
</dbReference>
<evidence type="ECO:0000256" key="5">
    <source>
        <dbReference type="ARBA" id="ARBA00023163"/>
    </source>
</evidence>
<organism evidence="8">
    <name type="scientific">metagenome</name>
    <dbReference type="NCBI Taxonomy" id="256318"/>
    <lineage>
        <taxon>unclassified sequences</taxon>
        <taxon>metagenomes</taxon>
    </lineage>
</organism>
<dbReference type="InterPro" id="IPR013249">
    <property type="entry name" value="RNA_pol_sigma70_r4_t2"/>
</dbReference>
<name>A0A2P2CGG7_9ZZZZ</name>
<proteinExistence type="inferred from homology"/>
<dbReference type="AlphaFoldDB" id="A0A2P2CGG7"/>
<evidence type="ECO:0000256" key="2">
    <source>
        <dbReference type="ARBA" id="ARBA00023015"/>
    </source>
</evidence>
<feature type="domain" description="RNA polymerase sigma factor 70 region 4 type 2" evidence="7">
    <location>
        <begin position="119"/>
        <end position="169"/>
    </location>
</feature>
<gene>
    <name evidence="8" type="ORF">NOCA1240191</name>
</gene>
<evidence type="ECO:0000259" key="6">
    <source>
        <dbReference type="Pfam" id="PF04542"/>
    </source>
</evidence>
<dbReference type="NCBIfam" id="TIGR02937">
    <property type="entry name" value="sigma70-ECF"/>
    <property type="match status" value="1"/>
</dbReference>
<dbReference type="InterPro" id="IPR014325">
    <property type="entry name" value="RNA_pol_sigma-E_actinobac"/>
</dbReference>
<dbReference type="Pfam" id="PF08281">
    <property type="entry name" value="Sigma70_r4_2"/>
    <property type="match status" value="1"/>
</dbReference>
<evidence type="ECO:0000259" key="7">
    <source>
        <dbReference type="Pfam" id="PF08281"/>
    </source>
</evidence>
<dbReference type="GO" id="GO:0003677">
    <property type="term" value="F:DNA binding"/>
    <property type="evidence" value="ECO:0007669"/>
    <property type="project" value="UniProtKB-KW"/>
</dbReference>
<dbReference type="InterPro" id="IPR013325">
    <property type="entry name" value="RNA_pol_sigma_r2"/>
</dbReference>
<dbReference type="InterPro" id="IPR007627">
    <property type="entry name" value="RNA_pol_sigma70_r2"/>
</dbReference>
<keyword evidence="4" id="KW-0238">DNA-binding</keyword>
<keyword evidence="2" id="KW-0805">Transcription regulation</keyword>
<dbReference type="InterPro" id="IPR036388">
    <property type="entry name" value="WH-like_DNA-bd_sf"/>
</dbReference>
<dbReference type="PANTHER" id="PTHR43133">
    <property type="entry name" value="RNA POLYMERASE ECF-TYPE SIGMA FACTO"/>
    <property type="match status" value="1"/>
</dbReference>
<dbReference type="SUPFAM" id="SSF88946">
    <property type="entry name" value="Sigma2 domain of RNA polymerase sigma factors"/>
    <property type="match status" value="1"/>
</dbReference>
<evidence type="ECO:0000256" key="3">
    <source>
        <dbReference type="ARBA" id="ARBA00023082"/>
    </source>
</evidence>
<evidence type="ECO:0000313" key="8">
    <source>
        <dbReference type="EMBL" id="CUR61088.1"/>
    </source>
</evidence>
<dbReference type="InterPro" id="IPR014284">
    <property type="entry name" value="RNA_pol_sigma-70_dom"/>
</dbReference>